<feature type="compositionally biased region" description="Basic and acidic residues" evidence="6">
    <location>
        <begin position="551"/>
        <end position="565"/>
    </location>
</feature>
<organism evidence="9 10">
    <name type="scientific">Rhynchospora tenuis</name>
    <dbReference type="NCBI Taxonomy" id="198213"/>
    <lineage>
        <taxon>Eukaryota</taxon>
        <taxon>Viridiplantae</taxon>
        <taxon>Streptophyta</taxon>
        <taxon>Embryophyta</taxon>
        <taxon>Tracheophyta</taxon>
        <taxon>Spermatophyta</taxon>
        <taxon>Magnoliopsida</taxon>
        <taxon>Liliopsida</taxon>
        <taxon>Poales</taxon>
        <taxon>Cyperaceae</taxon>
        <taxon>Cyperoideae</taxon>
        <taxon>Rhynchosporeae</taxon>
        <taxon>Rhynchospora</taxon>
    </lineage>
</organism>
<evidence type="ECO:0000259" key="8">
    <source>
        <dbReference type="Pfam" id="PF04377"/>
    </source>
</evidence>
<accession>A0AAD5Z2Y3</accession>
<dbReference type="Proteomes" id="UP001210211">
    <property type="component" value="Unassembled WGS sequence"/>
</dbReference>
<evidence type="ECO:0000313" key="9">
    <source>
        <dbReference type="EMBL" id="KAJ3684684.1"/>
    </source>
</evidence>
<feature type="domain" description="N-end aminoacyl transferase N-terminal" evidence="7">
    <location>
        <begin position="40"/>
        <end position="111"/>
    </location>
</feature>
<dbReference type="Pfam" id="PF04377">
    <property type="entry name" value="ATE_C"/>
    <property type="match status" value="1"/>
</dbReference>
<dbReference type="GO" id="GO:0004057">
    <property type="term" value="F:arginyl-tRNA--protein transferase activity"/>
    <property type="evidence" value="ECO:0007669"/>
    <property type="project" value="UniProtKB-EC"/>
</dbReference>
<evidence type="ECO:0000256" key="3">
    <source>
        <dbReference type="ARBA" id="ARBA00022679"/>
    </source>
</evidence>
<evidence type="ECO:0000256" key="2">
    <source>
        <dbReference type="ARBA" id="ARBA00012025"/>
    </source>
</evidence>
<dbReference type="SUPFAM" id="SSF55729">
    <property type="entry name" value="Acyl-CoA N-acyltransferases (Nat)"/>
    <property type="match status" value="1"/>
</dbReference>
<feature type="compositionally biased region" description="Acidic residues" evidence="6">
    <location>
        <begin position="537"/>
        <end position="550"/>
    </location>
</feature>
<feature type="compositionally biased region" description="Acidic residues" evidence="6">
    <location>
        <begin position="570"/>
        <end position="581"/>
    </location>
</feature>
<feature type="compositionally biased region" description="Polar residues" evidence="6">
    <location>
        <begin position="510"/>
        <end position="524"/>
    </location>
</feature>
<feature type="region of interest" description="Disordered" evidence="6">
    <location>
        <begin position="1"/>
        <end position="30"/>
    </location>
</feature>
<dbReference type="AlphaFoldDB" id="A0AAD5Z2Y3"/>
<dbReference type="InterPro" id="IPR007472">
    <property type="entry name" value="N-end_Aminoacyl_Trfase_C"/>
</dbReference>
<evidence type="ECO:0000313" key="10">
    <source>
        <dbReference type="Proteomes" id="UP001210211"/>
    </source>
</evidence>
<dbReference type="EMBL" id="JAMRDG010000002">
    <property type="protein sequence ID" value="KAJ3684684.1"/>
    <property type="molecule type" value="Genomic_DNA"/>
</dbReference>
<dbReference type="InterPro" id="IPR017137">
    <property type="entry name" value="Arg-tRNA-P_Trfase_1_euk"/>
</dbReference>
<dbReference type="EC" id="2.3.2.8" evidence="2"/>
<dbReference type="InterPro" id="IPR007471">
    <property type="entry name" value="N-end_Aminoacyl_Trfase_N"/>
</dbReference>
<sequence>MDADVASSSGGDGERGQGKGKGKGKGRELSVVVDSGRRRSSCGYCSSSSPSSISHGLWAYSLTANDYQDLLDRGWRRSGCYVYKPEMDKTCCPQYTIRLKASNFTPSKEQDRVLKKMQRYLAGALDSKFDKSIDQSKSNLLCKEPNKSCDSRILNNTNQTNLVSVTVPLRETENQDKFMSLLSEKIDTAVNTFFKERGLPLTGQTPKPVVKKVKPQMKRKLKDIITKQEDLVYTCNVSFQLAAYMKNVDSKIENLDSVSPKIIAEELVRAISSENISGFIIKACSGHLNFYSDANEETVMVEKPAQSQQTGKKNYESTPEKRRELVIRMKRSQFDPDEYALYEKYQTLVHQDKKVSKDSYIRFLVDTPIPFVEPDGSSRVPPCGFGSFHQQYLVDGRIIAVGVVDILPKCLSSKYLFWDPDYAFLSLGKFTALKEIQWVSEMQAHCPSLEYYYLGYYIHSCNKMRYKAAYRPSELLCPLRFEWVPYDIAKPLLDRSKYAILSDYKTTENTHLLPTEKPGTSSTNDMHHHSEVHDENAECENGEEENVEDENFMHEEDSDVERDGEASSMDMDDDDDEDDDQIGADLLADHAQSIGEIVLDVHNIRVKYKDLQKRFVIRKNFLGELEKQLYRYIEVVGKDLSSRIVYSLG</sequence>
<feature type="region of interest" description="Disordered" evidence="6">
    <location>
        <begin position="510"/>
        <end position="581"/>
    </location>
</feature>
<evidence type="ECO:0000256" key="1">
    <source>
        <dbReference type="ARBA" id="ARBA00009991"/>
    </source>
</evidence>
<dbReference type="Pfam" id="PF04376">
    <property type="entry name" value="ATE_N"/>
    <property type="match status" value="1"/>
</dbReference>
<evidence type="ECO:0000259" key="7">
    <source>
        <dbReference type="Pfam" id="PF04376"/>
    </source>
</evidence>
<dbReference type="InterPro" id="IPR030700">
    <property type="entry name" value="N-end_Aminoacyl_Trfase"/>
</dbReference>
<dbReference type="GO" id="GO:0005737">
    <property type="term" value="C:cytoplasm"/>
    <property type="evidence" value="ECO:0007669"/>
    <property type="project" value="TreeGrafter"/>
</dbReference>
<proteinExistence type="inferred from homology"/>
<protein>
    <recommendedName>
        <fullName evidence="2">arginyltransferase</fullName>
        <ecNumber evidence="2">2.3.2.8</ecNumber>
    </recommendedName>
</protein>
<name>A0AAD5Z2Y3_9POAL</name>
<evidence type="ECO:0000256" key="4">
    <source>
        <dbReference type="ARBA" id="ARBA00022786"/>
    </source>
</evidence>
<dbReference type="PANTHER" id="PTHR21367">
    <property type="entry name" value="ARGININE-TRNA-PROTEIN TRANSFERASE 1"/>
    <property type="match status" value="1"/>
</dbReference>
<feature type="compositionally biased region" description="Basic and acidic residues" evidence="6">
    <location>
        <begin position="525"/>
        <end position="536"/>
    </location>
</feature>
<reference evidence="9 10" key="1">
    <citation type="journal article" date="2022" name="Cell">
        <title>Repeat-based holocentromeres influence genome architecture and karyotype evolution.</title>
        <authorList>
            <person name="Hofstatter P.G."/>
            <person name="Thangavel G."/>
            <person name="Lux T."/>
            <person name="Neumann P."/>
            <person name="Vondrak T."/>
            <person name="Novak P."/>
            <person name="Zhang M."/>
            <person name="Costa L."/>
            <person name="Castellani M."/>
            <person name="Scott A."/>
            <person name="Toegelov H."/>
            <person name="Fuchs J."/>
            <person name="Mata-Sucre Y."/>
            <person name="Dias Y."/>
            <person name="Vanzela A.L.L."/>
            <person name="Huettel B."/>
            <person name="Almeida C.C.S."/>
            <person name="Simkova H."/>
            <person name="Souza G."/>
            <person name="Pedrosa-Harand A."/>
            <person name="Macas J."/>
            <person name="Mayer K.F.X."/>
            <person name="Houben A."/>
            <person name="Marques A."/>
        </authorList>
    </citation>
    <scope>NUCLEOTIDE SEQUENCE [LARGE SCALE GENOMIC DNA]</scope>
    <source>
        <strain evidence="9">RhyTen1mFocal</strain>
    </source>
</reference>
<evidence type="ECO:0000256" key="6">
    <source>
        <dbReference type="SAM" id="MobiDB-lite"/>
    </source>
</evidence>
<evidence type="ECO:0000256" key="5">
    <source>
        <dbReference type="ARBA" id="ARBA00023315"/>
    </source>
</evidence>
<feature type="domain" description="N-end rule aminoacyl transferase C-terminal" evidence="8">
    <location>
        <begin position="338"/>
        <end position="477"/>
    </location>
</feature>
<keyword evidence="4" id="KW-0833">Ubl conjugation pathway</keyword>
<keyword evidence="3" id="KW-0808">Transferase</keyword>
<dbReference type="PIRSF" id="PIRSF037207">
    <property type="entry name" value="ATE1_euk"/>
    <property type="match status" value="1"/>
</dbReference>
<gene>
    <name evidence="9" type="ORF">LUZ61_013848</name>
</gene>
<dbReference type="InterPro" id="IPR016181">
    <property type="entry name" value="Acyl_CoA_acyltransferase"/>
</dbReference>
<keyword evidence="10" id="KW-1185">Reference proteome</keyword>
<keyword evidence="5" id="KW-0012">Acyltransferase</keyword>
<dbReference type="PANTHER" id="PTHR21367:SF1">
    <property type="entry name" value="ARGINYL-TRNA--PROTEIN TRANSFERASE 1"/>
    <property type="match status" value="1"/>
</dbReference>
<comment type="caution">
    <text evidence="9">The sequence shown here is derived from an EMBL/GenBank/DDBJ whole genome shotgun (WGS) entry which is preliminary data.</text>
</comment>
<comment type="similarity">
    <text evidence="1">Belongs to the R-transferase family.</text>
</comment>